<reference evidence="1" key="1">
    <citation type="submission" date="2018-05" db="EMBL/GenBank/DDBJ databases">
        <authorList>
            <person name="Lanie J.A."/>
            <person name="Ng W.-L."/>
            <person name="Kazmierczak K.M."/>
            <person name="Andrzejewski T.M."/>
            <person name="Davidsen T.M."/>
            <person name="Wayne K.J."/>
            <person name="Tettelin H."/>
            <person name="Glass J.I."/>
            <person name="Rusch D."/>
            <person name="Podicherti R."/>
            <person name="Tsui H.-C.T."/>
            <person name="Winkler M.E."/>
        </authorList>
    </citation>
    <scope>NUCLEOTIDE SEQUENCE</scope>
</reference>
<sequence length="271" mass="30865">MEIRETRRGTGWKVELFDGERSISWCSVADCRMRIGESVVAMGGIGGVGTLPEFRRKGLSRQVMEATIAMMERERYAISFLHGIQDFYHRFGFITCMAEHEFSLDTRDAERCGRGAKTRRLKTGDLPSVARLYNRDNAARTGSAVRDPRHWRGFPKGTWWSNPAATQVVVDGRDRITGYVVYDDVRNCCRAAEVGGRGESVFAAILSVLVRRAVKLRLERVWVHAPADHPFAIYCREFGMRIHSLYPRNERCMGRIIDFRNCIESVIPTLA</sequence>
<dbReference type="EMBL" id="UINC01139213">
    <property type="protein sequence ID" value="SVD25626.1"/>
    <property type="molecule type" value="Genomic_DNA"/>
</dbReference>
<accession>A0A382TU92</accession>
<dbReference type="PANTHER" id="PTHR37817:SF1">
    <property type="entry name" value="N-ACETYLTRANSFERASE EIS"/>
    <property type="match status" value="1"/>
</dbReference>
<organism evidence="1">
    <name type="scientific">marine metagenome</name>
    <dbReference type="NCBI Taxonomy" id="408172"/>
    <lineage>
        <taxon>unclassified sequences</taxon>
        <taxon>metagenomes</taxon>
        <taxon>ecological metagenomes</taxon>
    </lineage>
</organism>
<protein>
    <recommendedName>
        <fullName evidence="2">N-acetyltransferase domain-containing protein</fullName>
    </recommendedName>
</protein>
<dbReference type="InterPro" id="IPR016181">
    <property type="entry name" value="Acyl_CoA_acyltransferase"/>
</dbReference>
<feature type="non-terminal residue" evidence="1">
    <location>
        <position position="271"/>
    </location>
</feature>
<dbReference type="InterPro" id="IPR051554">
    <property type="entry name" value="Acetyltransferase_Eis"/>
</dbReference>
<gene>
    <name evidence="1" type="ORF">METZ01_LOCUS378480</name>
</gene>
<name>A0A382TU92_9ZZZZ</name>
<evidence type="ECO:0008006" key="2">
    <source>
        <dbReference type="Google" id="ProtNLM"/>
    </source>
</evidence>
<dbReference type="AlphaFoldDB" id="A0A382TU92"/>
<dbReference type="CDD" id="cd04301">
    <property type="entry name" value="NAT_SF"/>
    <property type="match status" value="1"/>
</dbReference>
<dbReference type="GO" id="GO:0030649">
    <property type="term" value="P:aminoglycoside antibiotic catabolic process"/>
    <property type="evidence" value="ECO:0007669"/>
    <property type="project" value="TreeGrafter"/>
</dbReference>
<dbReference type="Gene3D" id="3.40.630.30">
    <property type="match status" value="2"/>
</dbReference>
<dbReference type="GO" id="GO:0034069">
    <property type="term" value="F:aminoglycoside N-acetyltransferase activity"/>
    <property type="evidence" value="ECO:0007669"/>
    <property type="project" value="TreeGrafter"/>
</dbReference>
<dbReference type="Pfam" id="PF13527">
    <property type="entry name" value="Acetyltransf_9"/>
    <property type="match status" value="1"/>
</dbReference>
<evidence type="ECO:0000313" key="1">
    <source>
        <dbReference type="EMBL" id="SVD25626.1"/>
    </source>
</evidence>
<proteinExistence type="predicted"/>
<dbReference type="PANTHER" id="PTHR37817">
    <property type="entry name" value="N-ACETYLTRANSFERASE EIS"/>
    <property type="match status" value="1"/>
</dbReference>
<dbReference type="SUPFAM" id="SSF55729">
    <property type="entry name" value="Acyl-CoA N-acyltransferases (Nat)"/>
    <property type="match status" value="1"/>
</dbReference>